<evidence type="ECO:0000313" key="1">
    <source>
        <dbReference type="EMBL" id="KAI9911055.1"/>
    </source>
</evidence>
<dbReference type="Proteomes" id="UP001163321">
    <property type="component" value="Chromosome 5"/>
</dbReference>
<name>A0ACC0VXF4_9STRA</name>
<keyword evidence="2" id="KW-1185">Reference proteome</keyword>
<dbReference type="EMBL" id="CM047584">
    <property type="protein sequence ID" value="KAI9911055.1"/>
    <property type="molecule type" value="Genomic_DNA"/>
</dbReference>
<reference evidence="1 2" key="1">
    <citation type="journal article" date="2022" name="bioRxiv">
        <title>The genome of the oomycete Peronosclerospora sorghi, a cosmopolitan pathogen of maize and sorghum, is inflated with dispersed pseudogenes.</title>
        <authorList>
            <person name="Fletcher K."/>
            <person name="Martin F."/>
            <person name="Isakeit T."/>
            <person name="Cavanaugh K."/>
            <person name="Magill C."/>
            <person name="Michelmore R."/>
        </authorList>
    </citation>
    <scope>NUCLEOTIDE SEQUENCE [LARGE SCALE GENOMIC DNA]</scope>
    <source>
        <strain evidence="1">P6</strain>
    </source>
</reference>
<proteinExistence type="predicted"/>
<comment type="caution">
    <text evidence="1">The sequence shown here is derived from an EMBL/GenBank/DDBJ whole genome shotgun (WGS) entry which is preliminary data.</text>
</comment>
<sequence>MVAKKDLPLLQPGGYAATSPTTSNVSSSYSRVACEEVIVPAPDSVNSVYYGVDVFSPTLVDFFTMDQKRIVWSSRAHRKMMTTLYAFVPLWPSPCSSQVPFCEAIAHADGGYTAAREPGKQIHLTAVFFLAYHAITYLEVINCCHNLEIWLEEYFHGTEPILKHQYVGFPKSHSLLDCYLGYAGVNALRLRSRLCMRKGRHEKLWNRRR</sequence>
<protein>
    <submittedName>
        <fullName evidence="1">Uncharacterized protein</fullName>
    </submittedName>
</protein>
<accession>A0ACC0VXF4</accession>
<evidence type="ECO:0000313" key="2">
    <source>
        <dbReference type="Proteomes" id="UP001163321"/>
    </source>
</evidence>
<organism evidence="1 2">
    <name type="scientific">Peronosclerospora sorghi</name>
    <dbReference type="NCBI Taxonomy" id="230839"/>
    <lineage>
        <taxon>Eukaryota</taxon>
        <taxon>Sar</taxon>
        <taxon>Stramenopiles</taxon>
        <taxon>Oomycota</taxon>
        <taxon>Peronosporomycetes</taxon>
        <taxon>Peronosporales</taxon>
        <taxon>Peronosporaceae</taxon>
        <taxon>Peronosclerospora</taxon>
    </lineage>
</organism>
<gene>
    <name evidence="1" type="ORF">PsorP6_008995</name>
</gene>